<evidence type="ECO:0000313" key="3">
    <source>
        <dbReference type="Proteomes" id="UP000288227"/>
    </source>
</evidence>
<comment type="caution">
    <text evidence="2">The sequence shown here is derived from an EMBL/GenBank/DDBJ whole genome shotgun (WGS) entry which is preliminary data.</text>
</comment>
<protein>
    <submittedName>
        <fullName evidence="2">DinB family protein</fullName>
    </submittedName>
</protein>
<dbReference type="SUPFAM" id="SSF109854">
    <property type="entry name" value="DinB/YfiT-like putative metalloenzymes"/>
    <property type="match status" value="1"/>
</dbReference>
<feature type="domain" description="DinB-like" evidence="1">
    <location>
        <begin position="12"/>
        <end position="150"/>
    </location>
</feature>
<accession>A0A401UBJ5</accession>
<gene>
    <name evidence="2" type="ORF">SanaruYs_25030</name>
</gene>
<proteinExistence type="predicted"/>
<organism evidence="2 3">
    <name type="scientific">Chryseotalea sanaruensis</name>
    <dbReference type="NCBI Taxonomy" id="2482724"/>
    <lineage>
        <taxon>Bacteria</taxon>
        <taxon>Pseudomonadati</taxon>
        <taxon>Bacteroidota</taxon>
        <taxon>Cytophagia</taxon>
        <taxon>Cytophagales</taxon>
        <taxon>Chryseotaleaceae</taxon>
        <taxon>Chryseotalea</taxon>
    </lineage>
</organism>
<dbReference type="Pfam" id="PF12867">
    <property type="entry name" value="DinB_2"/>
    <property type="match status" value="1"/>
</dbReference>
<sequence length="173" mass="20165">MEFDLKKSLEILDKTPTVLEAMLQGLSDEWIFNNEGDETWSPYDVIGHLIHGEKTDWIPRLEIILAQQGGSKFDPFDRFAQFKNSEGKTLHQLLEEFKILRKHNLEIVRNKKLTNLQYTLKGMHPSLEEVTLAQLLATWVVHDLNHIAQVARVMAKQYKHEVGPWFEYLGILK</sequence>
<dbReference type="RefSeq" id="WP_127122907.1">
    <property type="nucleotide sequence ID" value="NZ_BHXQ01000004.1"/>
</dbReference>
<dbReference type="EMBL" id="BHXQ01000004">
    <property type="protein sequence ID" value="GCC52267.1"/>
    <property type="molecule type" value="Genomic_DNA"/>
</dbReference>
<dbReference type="InterPro" id="IPR034660">
    <property type="entry name" value="DinB/YfiT-like"/>
</dbReference>
<dbReference type="AlphaFoldDB" id="A0A401UBJ5"/>
<evidence type="ECO:0000259" key="1">
    <source>
        <dbReference type="Pfam" id="PF12867"/>
    </source>
</evidence>
<reference evidence="2 3" key="1">
    <citation type="submission" date="2018-11" db="EMBL/GenBank/DDBJ databases">
        <title>Chryseotalea sanarue gen. nov., sp., nov., a member of the family Cytophagaceae, isolated from a brackish lake in Hamamatsu Japan.</title>
        <authorList>
            <person name="Maejima Y."/>
            <person name="Iino T."/>
            <person name="Muraguchi Y."/>
            <person name="Fukuda K."/>
            <person name="Ohkuma M."/>
            <person name="Moriuchi R."/>
            <person name="Dohra H."/>
            <person name="Kimbara K."/>
            <person name="Shintani M."/>
        </authorList>
    </citation>
    <scope>NUCLEOTIDE SEQUENCE [LARGE SCALE GENOMIC DNA]</scope>
    <source>
        <strain evidence="2 3">Ys</strain>
    </source>
</reference>
<dbReference type="Gene3D" id="1.20.120.450">
    <property type="entry name" value="dinb family like domain"/>
    <property type="match status" value="1"/>
</dbReference>
<dbReference type="Proteomes" id="UP000288227">
    <property type="component" value="Unassembled WGS sequence"/>
</dbReference>
<dbReference type="InterPro" id="IPR024775">
    <property type="entry name" value="DinB-like"/>
</dbReference>
<dbReference type="OrthoDB" id="1434917at2"/>
<keyword evidence="3" id="KW-1185">Reference proteome</keyword>
<name>A0A401UBJ5_9BACT</name>
<evidence type="ECO:0000313" key="2">
    <source>
        <dbReference type="EMBL" id="GCC52267.1"/>
    </source>
</evidence>